<organism evidence="4 5">
    <name type="scientific">Parabacteroides chartae</name>
    <dbReference type="NCBI Taxonomy" id="1037355"/>
    <lineage>
        <taxon>Bacteria</taxon>
        <taxon>Pseudomonadati</taxon>
        <taxon>Bacteroidota</taxon>
        <taxon>Bacteroidia</taxon>
        <taxon>Bacteroidales</taxon>
        <taxon>Tannerellaceae</taxon>
        <taxon>Parabacteroides</taxon>
    </lineage>
</organism>
<reference evidence="5" key="1">
    <citation type="submission" date="2017-02" db="EMBL/GenBank/DDBJ databases">
        <authorList>
            <person name="Varghese N."/>
            <person name="Submissions S."/>
        </authorList>
    </citation>
    <scope>NUCLEOTIDE SEQUENCE [LARGE SCALE GENOMIC DNA]</scope>
    <source>
        <strain evidence="5">DSM 24967</strain>
    </source>
</reference>
<evidence type="ECO:0000256" key="2">
    <source>
        <dbReference type="SAM" id="Coils"/>
    </source>
</evidence>
<dbReference type="RefSeq" id="WP_079682667.1">
    <property type="nucleotide sequence ID" value="NZ_FUYQ01000005.1"/>
</dbReference>
<evidence type="ECO:0000259" key="3">
    <source>
        <dbReference type="SMART" id="SM01360"/>
    </source>
</evidence>
<dbReference type="InterPro" id="IPR051802">
    <property type="entry name" value="YfhM-like"/>
</dbReference>
<dbReference type="SMART" id="SM01360">
    <property type="entry name" value="A2M"/>
    <property type="match status" value="1"/>
</dbReference>
<name>A0A1T5B1J7_9BACT</name>
<dbReference type="InterPro" id="IPR002890">
    <property type="entry name" value="MG2"/>
</dbReference>
<proteinExistence type="inferred from homology"/>
<dbReference type="InterPro" id="IPR001599">
    <property type="entry name" value="Macroglobln_a2"/>
</dbReference>
<evidence type="ECO:0000313" key="5">
    <source>
        <dbReference type="Proteomes" id="UP000190852"/>
    </source>
</evidence>
<feature type="domain" description="Alpha-2-macroglobulin" evidence="3">
    <location>
        <begin position="1134"/>
        <end position="1224"/>
    </location>
</feature>
<evidence type="ECO:0000256" key="1">
    <source>
        <dbReference type="ARBA" id="ARBA00010556"/>
    </source>
</evidence>
<feature type="coiled-coil region" evidence="2">
    <location>
        <begin position="1392"/>
        <end position="1455"/>
    </location>
</feature>
<dbReference type="Gene3D" id="1.50.10.20">
    <property type="match status" value="1"/>
</dbReference>
<dbReference type="InterPro" id="IPR041246">
    <property type="entry name" value="Bact_MG10"/>
</dbReference>
<dbReference type="Proteomes" id="UP000190852">
    <property type="component" value="Unassembled WGS sequence"/>
</dbReference>
<sequence length="1886" mass="211082">MKIKSILLTAVLLCGIPAAFIYTRANFVQSETTVKAAPAATPRSSTLKAYITEIKEALEKDRDQLPTLISKTEQKALQEKDPAIKAILYSMEADLYNEHYNANRYNINRRTNIQGFVPSDIREWTSNLYADKIKELVLKSLTPADVLQQKPAQNYREILEAGEDSPQLRPILFDLLTYRGIQTLSTLQQYDAATAAVINSLYNQLRSFHEKNKNEQAALYATLQHLQYNATAQEDPDDASYMASLDSLLQKHKSNEFSNEIRLVKVNMLQGILNTTENQDSIQVLLINLCKEGIAAFPSYKRTALLQAAIDQIEQPTLSVTGKKAIYPGTGNQLKLQYKNQSRVTLSIYRSLLHPEEAPEYTGNIKEVKQKRGKLVTQQLYTFVSPNTWSTQDTTLALPALEPGLYECEIASPGNRETVSHLVAVTRMAAVSRTLPSGKQELLVTDLKSGQPLKNIAVRLFERTKNKLNLTSTLVSDGNGLVSLPETNKFLLYQPVSRGDSSSLLSNFYAYRPYSVKVEEQPEISLFTDRSLYRPGQTVFFKGIAFVRDTEKPKLLNGNKYTVTLRDANYKEVATREVSTSNFGSFSGEFTLPASVLNGTFTIETSYGAVNFDVAEYKRPTFDLKLQPLTDAVAFGDDLFIHGEAKTFSGTSIQGGSVQYRIVRKPQWMRGFIPRSEERQVANGTVSIKQDGTFTIRFTPQAAKADSKDPKAMYRYEVIVVSTDSKGESQESRSEFLVGAASIFLHAETEQMLDKEKAGILLTVTNSNNKPAQVVNGSYIISLLRDNPSSAMDTDPGKLPVVRQVISGKFNAGDSIGSSLLRKLPSGRYRIELKGSDSKNRTVTEQSEFILYGTGDKKPPVYAPSWVVEEKTSCLPGEEALFTFGTSCKQASVLYEIAGEKGIIHREWIKLSDTNRRFRLPYKNEYGKGVTISFAFVKDGAFHTRQISLKKQEPSRELFIKPVTFRDKLKPGDEETWTFKIADKDSLPVMAEILAGMYDASLDKIKGHNWWFNPTSYVHIPTISWVSGKSFQDDSNWDAAPLKEIPDLEWKFDRLDWQGAFYSPDGYNFYRSGYQRMATKSVVAGMAISSKMESDNAALQEVVTIADQLPAAAPNVQPENREAAPQLRRNFAETAFFYPTLQTNKAGEWEVKFRLPESNTTWRMMALAHTKELQYGTWSGNVVSQKELMVLPNLPRFMRKGDDVSVATQIINLADHEISGKVRLELVNPATDEIVVCMTKAAKPFTLAAGESGQASWQFPVPEGYDLLICRIIAETPQASDGEQHLLPVLANRISITESIPFYQSGSGEKTVTFPQGGSPGSKSPYSMTLEVTANPVWYAVQALPTLSVPATDNLISWFTAYVSNTIASSLAQSNPRIQPMVAQWKVQGETAETLQSKLQQNESLKQLLLKETPWVLEAVSEAEQKQRLTLLFDSNRNQQLRDQALSRLQELQSEDGGWSWFKGMPETPQLTLYILKGMAQLAEIGNMTFTQTETEMINKALSYMDTELVRMYDKKELSDNSIPGYIYLRTQFKNAAQPDEKTSRAILHYSKLAEKDWNKQSLYGKAYTALLMLETGKEATAKAILSWLRKTATQSEELGMFWANNRQSGFFTSAIDSHCLLMKVFRTLSADTRETDRLKQWLLNQKRTQVWESDPATVNAIHAIIATGSDWLGNHNSSTLTWGNNQINTNQGEAGTGYIKTVVTGSAITPSMQKVVVKSAANAPLWGALYRQYFEEIQQVTASKGALQVEKKLFVERNNGQGIELQPVTDGTPLHKGDKVIVRLTLRADRDMEYVHLKDLRAGCFEPTQQMAGSSYKDGLWMYHAPEDAAEHFFIHRLPKGTFVLEYAVYTERSGNYSGGISTIQCLYAPEFVSHTAGSKILVQD</sequence>
<gene>
    <name evidence="4" type="ORF">SAMN05660349_01003</name>
</gene>
<dbReference type="EMBL" id="FUYQ01000005">
    <property type="protein sequence ID" value="SKB41128.1"/>
    <property type="molecule type" value="Genomic_DNA"/>
</dbReference>
<keyword evidence="2" id="KW-0175">Coiled coil</keyword>
<keyword evidence="5" id="KW-1185">Reference proteome</keyword>
<accession>A0A1T5B1J7</accession>
<dbReference type="PANTHER" id="PTHR40094">
    <property type="entry name" value="ALPHA-2-MACROGLOBULIN HOMOLOG"/>
    <property type="match status" value="1"/>
</dbReference>
<dbReference type="PANTHER" id="PTHR40094:SF1">
    <property type="entry name" value="UBIQUITIN DOMAIN-CONTAINING PROTEIN"/>
    <property type="match status" value="1"/>
</dbReference>
<dbReference type="Pfam" id="PF01835">
    <property type="entry name" value="MG2"/>
    <property type="match status" value="1"/>
</dbReference>
<dbReference type="Gene3D" id="2.60.40.1930">
    <property type="match status" value="1"/>
</dbReference>
<protein>
    <submittedName>
        <fullName evidence="4">Alpha-2-macroglobulin family N-terminal region</fullName>
    </submittedName>
</protein>
<dbReference type="Pfam" id="PF17973">
    <property type="entry name" value="bMG10"/>
    <property type="match status" value="1"/>
</dbReference>
<dbReference type="GO" id="GO:0004866">
    <property type="term" value="F:endopeptidase inhibitor activity"/>
    <property type="evidence" value="ECO:0007669"/>
    <property type="project" value="InterPro"/>
</dbReference>
<dbReference type="Pfam" id="PF00207">
    <property type="entry name" value="A2M"/>
    <property type="match status" value="1"/>
</dbReference>
<evidence type="ECO:0000313" key="4">
    <source>
        <dbReference type="EMBL" id="SKB41128.1"/>
    </source>
</evidence>
<dbReference type="SUPFAM" id="SSF48239">
    <property type="entry name" value="Terpenoid cyclases/Protein prenyltransferases"/>
    <property type="match status" value="1"/>
</dbReference>
<comment type="similarity">
    <text evidence="1">Belongs to the protease inhibitor I39 (alpha-2-macroglobulin) family. Bacterial alpha-2-macroglobulin subfamily.</text>
</comment>
<dbReference type="InterPro" id="IPR008930">
    <property type="entry name" value="Terpenoid_cyclase/PrenylTrfase"/>
</dbReference>